<feature type="transmembrane region" description="Helical" evidence="1">
    <location>
        <begin position="246"/>
        <end position="267"/>
    </location>
</feature>
<feature type="transmembrane region" description="Helical" evidence="1">
    <location>
        <begin position="662"/>
        <end position="692"/>
    </location>
</feature>
<evidence type="ECO:0000313" key="2">
    <source>
        <dbReference type="EMBL" id="OGZ53770.1"/>
    </source>
</evidence>
<dbReference type="EMBL" id="MHNY01000051">
    <property type="protein sequence ID" value="OGZ53770.1"/>
    <property type="molecule type" value="Genomic_DNA"/>
</dbReference>
<organism evidence="2 3">
    <name type="scientific">Candidatus Ryanbacteria bacterium RIFCSPLOWO2_02_FULL_45_11c</name>
    <dbReference type="NCBI Taxonomy" id="1802128"/>
    <lineage>
        <taxon>Bacteria</taxon>
        <taxon>Candidatus Ryaniibacteriota</taxon>
    </lineage>
</organism>
<keyword evidence="1" id="KW-0472">Membrane</keyword>
<feature type="transmembrane region" description="Helical" evidence="1">
    <location>
        <begin position="415"/>
        <end position="433"/>
    </location>
</feature>
<feature type="transmembrane region" description="Helical" evidence="1">
    <location>
        <begin position="273"/>
        <end position="294"/>
    </location>
</feature>
<dbReference type="AlphaFoldDB" id="A0A1G2GUI7"/>
<sequence length="814" mass="92805">MALSIIMAHRTAIAPLQDALWKELPGITHVRDELTYTQPTPIPIILLWKQPVREKELFFLHEYAEYLKQHLSLGWKVSSLANYQARTWDESWGEKMEQWSSYINPLLLVADGFSLETWKKFVSENPSTRKYVDGQFQRFTILAGPPEGMNQFEAIREFRRVLQRNYPPQNGTWYENARYYASDYLDTDFVPYREKGWPEILVGSVSVTETLITWAFFVDVDIKVFTGYILLLPFLFLVFRDPEYALSVWLGTLFAFLAALASVWPLSLLGMRYSVFLLPTLVGGVMIASLSFNAQLMEDIKRQRGMNSYVEWKKQAGSVKKSVNHIFRITLICFGLFGFWYQSLWTAIVMDTVLAIGALWALMTQKYILPALYFFIKARVWHTPRIVAWLANAFEIWHARLMKRKMQKFGSWRNVYIYGTLFSSMLLASAFVWSGRIDTNSRQIEFLGETNAKTMLGRMAKLGRLDVIPVYFEGVGISRDSLLDETFFNSAKAFLGELQQVKDVGIVSSIIDQIEYEMRRTDGLAVPFQKAVELTRFGAKESGLAMWTEWKNAEGPVRTENPVGGIFIWADHPMDNAVGIEEATRKMEEIAKQFQKKYPWLAVSLFGNNLHYAPLALVTARQAPWVLITSLLAIFLYYSWMTRQECKNIPMFKGGFVIAQPFLFVSSVVVIVMAMFGVPLNIATAVIIPVVIGASSDANMYLAQEFFLLLKLKAVGGGVRQIAAEALRVRGKAVDIDCAGNMMVLGLLLLSSFTPVWHLGMLSCLALVVSRWWSINFTLPQLARLCKQNKMEVGNENAYVSTCGDTYRHAKNRV</sequence>
<gene>
    <name evidence="2" type="ORF">A3H64_03280</name>
</gene>
<dbReference type="SUPFAM" id="SSF82866">
    <property type="entry name" value="Multidrug efflux transporter AcrB transmembrane domain"/>
    <property type="match status" value="2"/>
</dbReference>
<feature type="transmembrane region" description="Helical" evidence="1">
    <location>
        <begin position="323"/>
        <end position="341"/>
    </location>
</feature>
<reference evidence="2 3" key="1">
    <citation type="journal article" date="2016" name="Nat. Commun.">
        <title>Thousands of microbial genomes shed light on interconnected biogeochemical processes in an aquifer system.</title>
        <authorList>
            <person name="Anantharaman K."/>
            <person name="Brown C.T."/>
            <person name="Hug L.A."/>
            <person name="Sharon I."/>
            <person name="Castelle C.J."/>
            <person name="Probst A.J."/>
            <person name="Thomas B.C."/>
            <person name="Singh A."/>
            <person name="Wilkins M.J."/>
            <person name="Karaoz U."/>
            <person name="Brodie E.L."/>
            <person name="Williams K.H."/>
            <person name="Hubbard S.S."/>
            <person name="Banfield J.F."/>
        </authorList>
    </citation>
    <scope>NUCLEOTIDE SEQUENCE [LARGE SCALE GENOMIC DNA]</scope>
</reference>
<dbReference type="STRING" id="1802128.A3H64_03280"/>
<evidence type="ECO:0000313" key="3">
    <source>
        <dbReference type="Proteomes" id="UP000178186"/>
    </source>
</evidence>
<protein>
    <recommendedName>
        <fullName evidence="4">Membrane transport protein MMPL domain-containing protein</fullName>
    </recommendedName>
</protein>
<proteinExistence type="predicted"/>
<keyword evidence="1" id="KW-0812">Transmembrane</keyword>
<evidence type="ECO:0000256" key="1">
    <source>
        <dbReference type="SAM" id="Phobius"/>
    </source>
</evidence>
<evidence type="ECO:0008006" key="4">
    <source>
        <dbReference type="Google" id="ProtNLM"/>
    </source>
</evidence>
<feature type="transmembrane region" description="Helical" evidence="1">
    <location>
        <begin position="623"/>
        <end position="641"/>
    </location>
</feature>
<comment type="caution">
    <text evidence="2">The sequence shown here is derived from an EMBL/GenBank/DDBJ whole genome shotgun (WGS) entry which is preliminary data.</text>
</comment>
<dbReference type="Proteomes" id="UP000178186">
    <property type="component" value="Unassembled WGS sequence"/>
</dbReference>
<dbReference type="Gene3D" id="1.20.1640.10">
    <property type="entry name" value="Multidrug efflux transporter AcrB transmembrane domain"/>
    <property type="match status" value="1"/>
</dbReference>
<accession>A0A1G2GUI7</accession>
<feature type="transmembrane region" description="Helical" evidence="1">
    <location>
        <begin position="222"/>
        <end position="239"/>
    </location>
</feature>
<feature type="transmembrane region" description="Helical" evidence="1">
    <location>
        <begin position="353"/>
        <end position="376"/>
    </location>
</feature>
<name>A0A1G2GUI7_9BACT</name>
<feature type="transmembrane region" description="Helical" evidence="1">
    <location>
        <begin position="756"/>
        <end position="774"/>
    </location>
</feature>
<keyword evidence="1" id="KW-1133">Transmembrane helix</keyword>